<dbReference type="Proteomes" id="UP000665181">
    <property type="component" value="Unassembled WGS sequence"/>
</dbReference>
<feature type="domain" description="Glycosyltransferase 2-like" evidence="1">
    <location>
        <begin position="5"/>
        <end position="168"/>
    </location>
</feature>
<reference evidence="6" key="5">
    <citation type="submission" date="2023-05" db="EMBL/GenBank/DDBJ databases">
        <title>Complete genome sequence of Bacillus subtilis SRCM117797 isolated from Soybean paste.</title>
        <authorList>
            <person name="Abraha H.B."/>
            <person name="Kim K.-P."/>
            <person name="Ryu M.-S."/>
            <person name="Jeong D.-Y."/>
        </authorList>
    </citation>
    <scope>NUCLEOTIDE SEQUENCE</scope>
    <source>
        <strain evidence="6">SRCM117797</strain>
    </source>
</reference>
<dbReference type="EMBL" id="JXBC01000013">
    <property type="protein sequence ID" value="KIU06131.1"/>
    <property type="molecule type" value="Genomic_DNA"/>
</dbReference>
<dbReference type="AlphaFoldDB" id="A0A0C3JEW7"/>
<dbReference type="InterPro" id="IPR001173">
    <property type="entry name" value="Glyco_trans_2-like"/>
</dbReference>
<dbReference type="Proteomes" id="UP001214898">
    <property type="component" value="Chromosome"/>
</dbReference>
<dbReference type="SUPFAM" id="SSF53448">
    <property type="entry name" value="Nucleotide-diphospho-sugar transferases"/>
    <property type="match status" value="1"/>
</dbReference>
<dbReference type="EMBL" id="CP120576">
    <property type="protein sequence ID" value="WEY85523.1"/>
    <property type="molecule type" value="Genomic_DNA"/>
</dbReference>
<dbReference type="RefSeq" id="WP_015250957.1">
    <property type="nucleotide sequence ID" value="NZ_BDCV01000003.1"/>
</dbReference>
<dbReference type="Proteomes" id="UP001229422">
    <property type="component" value="Chromosome"/>
</dbReference>
<dbReference type="Proteomes" id="UP000076442">
    <property type="component" value="Unassembled WGS sequence"/>
</dbReference>
<evidence type="ECO:0000313" key="5">
    <source>
        <dbReference type="EMBL" id="WEY85523.1"/>
    </source>
</evidence>
<reference evidence="4" key="3">
    <citation type="submission" date="2021-03" db="EMBL/GenBank/DDBJ databases">
        <title>Isolation of Bacillus subtilis from fermented food sample.</title>
        <authorList>
            <person name="Lakshmanan V."/>
            <person name="Athira K."/>
            <person name="Rajagopal K."/>
        </authorList>
    </citation>
    <scope>NUCLEOTIDE SEQUENCE</scope>
    <source>
        <strain evidence="4">S1</strain>
    </source>
</reference>
<dbReference type="PATRIC" id="fig|1423.167.peg.1252"/>
<evidence type="ECO:0000313" key="8">
    <source>
        <dbReference type="Proteomes" id="UP000076442"/>
    </source>
</evidence>
<reference evidence="3 8" key="2">
    <citation type="submission" date="2015-09" db="EMBL/GenBank/DDBJ databases">
        <title>Spore heat resistance.</title>
        <authorList>
            <person name="Boekhorst J."/>
            <person name="Berendsen E.M."/>
            <person name="Wells-Bennik M.H."/>
            <person name="Kuipers O.P."/>
        </authorList>
    </citation>
    <scope>NUCLEOTIDE SEQUENCE [LARGE SCALE GENOMIC DNA]</scope>
    <source>
        <strain evidence="3 8">B4122</strain>
    </source>
</reference>
<reference evidence="2 7" key="1">
    <citation type="submission" date="2014-12" db="EMBL/GenBank/DDBJ databases">
        <title>Comparative genome analysis of Bacillus coagulans HM-08, Clostridium butyricum HM-68, Bacillus subtilis HM-66 and Bacillus licheniformis BL-09.</title>
        <authorList>
            <person name="Zhang H."/>
        </authorList>
    </citation>
    <scope>NUCLEOTIDE SEQUENCE [LARGE SCALE GENOMIC DNA]</scope>
    <source>
        <strain evidence="2 7">HM-66</strain>
    </source>
</reference>
<accession>A0A0C3JEW7</accession>
<keyword evidence="2" id="KW-0808">Transferase</keyword>
<protein>
    <submittedName>
        <fullName evidence="2 4">Spore coat dTDP-glycosyltransferase</fullName>
    </submittedName>
    <submittedName>
        <fullName evidence="3">Spore coat polysaccharide synthesis</fullName>
    </submittedName>
</protein>
<dbReference type="STRING" id="483913.AN935_19185"/>
<reference evidence="5" key="4">
    <citation type="submission" date="2023-03" db="EMBL/GenBank/DDBJ databases">
        <title>Complete genome sequences of 52 Bacillus and Priestia strains isolated from West-African fermentations and 26 reference strains from the DSMZ collection.</title>
        <authorList>
            <person name="Wiedenbein E.S."/>
            <person name="Canoy T.S."/>
            <person name="Hui Y."/>
            <person name="Parkouda C."/>
            <person name="Dawende C."/>
            <person name="Ametefe E."/>
            <person name="Jespersen L."/>
            <person name="Nielsen D.S."/>
        </authorList>
    </citation>
    <scope>NUCLEOTIDE SEQUENCE</scope>
    <source>
        <strain evidence="5">PRO56</strain>
    </source>
</reference>
<dbReference type="EMBL" id="LJZV01000036">
    <property type="protein sequence ID" value="KZD86662.1"/>
    <property type="molecule type" value="Genomic_DNA"/>
</dbReference>
<evidence type="ECO:0000313" key="4">
    <source>
        <dbReference type="EMBL" id="MBO3796533.1"/>
    </source>
</evidence>
<dbReference type="EMBL" id="CP125292">
    <property type="protein sequence ID" value="WHM23412.1"/>
    <property type="molecule type" value="Genomic_DNA"/>
</dbReference>
<dbReference type="InterPro" id="IPR050834">
    <property type="entry name" value="Glycosyltransf_2"/>
</dbReference>
<dbReference type="Gene3D" id="3.90.550.10">
    <property type="entry name" value="Spore Coat Polysaccharide Biosynthesis Protein SpsA, Chain A"/>
    <property type="match status" value="1"/>
</dbReference>
<evidence type="ECO:0000313" key="7">
    <source>
        <dbReference type="Proteomes" id="UP000032247"/>
    </source>
</evidence>
<dbReference type="EMBL" id="JAGFPW010000027">
    <property type="protein sequence ID" value="MBO3796533.1"/>
    <property type="molecule type" value="Genomic_DNA"/>
</dbReference>
<gene>
    <name evidence="4" type="primary">spsA</name>
    <name evidence="3" type="ORF">B4122_4904</name>
    <name evidence="4" type="ORF">J5227_20005</name>
    <name evidence="5" type="ORF">P5633_04860</name>
    <name evidence="6" type="ORF">QL281_10455</name>
    <name evidence="2" type="ORF">SC09_contig4orf01163</name>
</gene>
<evidence type="ECO:0000313" key="3">
    <source>
        <dbReference type="EMBL" id="KZD86662.1"/>
    </source>
</evidence>
<organism evidence="2 7">
    <name type="scientific">Bacillus subtilis</name>
    <dbReference type="NCBI Taxonomy" id="1423"/>
    <lineage>
        <taxon>Bacteria</taxon>
        <taxon>Bacillati</taxon>
        <taxon>Bacillota</taxon>
        <taxon>Bacilli</taxon>
        <taxon>Bacillales</taxon>
        <taxon>Bacillaceae</taxon>
        <taxon>Bacillus</taxon>
    </lineage>
</organism>
<evidence type="ECO:0000313" key="2">
    <source>
        <dbReference type="EMBL" id="KIU06131.1"/>
    </source>
</evidence>
<proteinExistence type="predicted"/>
<name>A0A0C3JEW7_BACIU</name>
<dbReference type="GO" id="GO:0016740">
    <property type="term" value="F:transferase activity"/>
    <property type="evidence" value="ECO:0007669"/>
    <property type="project" value="UniProtKB-KW"/>
</dbReference>
<dbReference type="Proteomes" id="UP000032247">
    <property type="component" value="Unassembled WGS sequence"/>
</dbReference>
<dbReference type="PANTHER" id="PTHR43685">
    <property type="entry name" value="GLYCOSYLTRANSFERASE"/>
    <property type="match status" value="1"/>
</dbReference>
<dbReference type="PANTHER" id="PTHR43685:SF2">
    <property type="entry name" value="GLYCOSYLTRANSFERASE 2-LIKE DOMAIN-CONTAINING PROTEIN"/>
    <property type="match status" value="1"/>
</dbReference>
<dbReference type="CDD" id="cd00761">
    <property type="entry name" value="Glyco_tranf_GTA_type"/>
    <property type="match status" value="1"/>
</dbReference>
<dbReference type="InterPro" id="IPR029044">
    <property type="entry name" value="Nucleotide-diphossugar_trans"/>
</dbReference>
<dbReference type="Pfam" id="PF00535">
    <property type="entry name" value="Glycos_transf_2"/>
    <property type="match status" value="1"/>
</dbReference>
<evidence type="ECO:0000259" key="1">
    <source>
        <dbReference type="Pfam" id="PF00535"/>
    </source>
</evidence>
<evidence type="ECO:0000313" key="6">
    <source>
        <dbReference type="EMBL" id="WHM23412.1"/>
    </source>
</evidence>
<sequence length="256" mass="30158">MPKVSVIMTSYNKSDYVAKSISSILSQTFSDFELFIMDDNSNEETLNVIRPFLNDNRVRFYQSDISGVKERTEKTRYAALINQAIEMAEGEYITYATDDNIYMPDRLLKMVRELDTHPEKAVIYSASKTYHLNENRDIVKETVRPAAQVTWNAPCAIDHCSVMHRYSVLEKVKEKFGSYWDESPAFYRIGDARFFWRVNHFYPFYPLDEELDLNYITDQSIHFQLFESEKNEFVRNLPPQRNCRELRESLKKLGMG</sequence>